<evidence type="ECO:0000256" key="6">
    <source>
        <dbReference type="SAM" id="Coils"/>
    </source>
</evidence>
<evidence type="ECO:0000256" key="1">
    <source>
        <dbReference type="ARBA" id="ARBA00022737"/>
    </source>
</evidence>
<evidence type="ECO:0000313" key="12">
    <source>
        <dbReference type="Proteomes" id="UP000228560"/>
    </source>
</evidence>
<keyword evidence="2" id="KW-0547">Nucleotide-binding</keyword>
<evidence type="ECO:0000259" key="7">
    <source>
        <dbReference type="PROSITE" id="PS50893"/>
    </source>
</evidence>
<evidence type="ECO:0000256" key="2">
    <source>
        <dbReference type="ARBA" id="ARBA00022741"/>
    </source>
</evidence>
<keyword evidence="6" id="KW-0175">Coiled coil</keyword>
<dbReference type="EMBL" id="PFIP01000055">
    <property type="protein sequence ID" value="PIX34668.1"/>
    <property type="molecule type" value="Genomic_DNA"/>
</dbReference>
<dbReference type="PROSITE" id="PS50893">
    <property type="entry name" value="ABC_TRANSPORTER_2"/>
    <property type="match status" value="2"/>
</dbReference>
<dbReference type="CDD" id="cd03221">
    <property type="entry name" value="ABCF_EF-3"/>
    <property type="match status" value="2"/>
</dbReference>
<evidence type="ECO:0000313" key="10">
    <source>
        <dbReference type="EMBL" id="PJB57084.1"/>
    </source>
</evidence>
<accession>A0A1J5GB68</accession>
<sequence>MISLENIRITFPEKVLFENLSWRIPKGSRIGLVGNNGTGKTTLFRVIMGLVLPDKGNITLPKNHQIGYLPQDIVELNSDTELIPYLKEKSGIAKLEHSLRICEEHLTSFSPESSKYQAALEKYEKITNLFEHQGGYSFSTQAHKILKGLGFREKDFTRRCTEFSGGWKMRILLASILLSSPNSLLLDEPTNHLDSESLEWLENWLQNFSGSIISVSHDRYFLDKLMTQIAELEHQKLTLYHGNFSYYLKEKIKRQELLINEAKNQQDKIAKTESFIERFRYKNTKAAQVQSRIKMLQKIKTIQIQKAVKKVTIRFPECPRSGNKVVEVENLSKIYDGNKVFSNLDFTLHRGEKVALVGVNGAGKSTLSRLISNREMPSSGVVHLGHKVNLAFFSQESSQNLNYLHSIWEEISNTSSLMATGERRSLLGAFLFSGDNVYKSINILSGGEKSRLTLVKILMQESNFLILDEPTNHLDIATKELFQQALLKYSGTILIVSHDRYFLDHLINRVIEIRDGRIYDYPGNYSYFIEKRAQLSAEIDNRALTIKNTPSSKPKAKTLDKLKKREEAEQRNHLYRQNKDILEKLKSIEEKIKVLKENKTTAEAQLCDPVTLKDSKKVQILMIDLKSYNQELTTLTKSHEGLTLETKPPLPLEEEG</sequence>
<dbReference type="GO" id="GO:0005524">
    <property type="term" value="F:ATP binding"/>
    <property type="evidence" value="ECO:0007669"/>
    <property type="project" value="UniProtKB-KW"/>
</dbReference>
<organism evidence="8 11">
    <name type="scientific">Candidatus Infernicultor aquiphilus</name>
    <dbReference type="NCBI Taxonomy" id="1805029"/>
    <lineage>
        <taxon>Bacteria</taxon>
        <taxon>Pseudomonadati</taxon>
        <taxon>Atribacterota</taxon>
        <taxon>Candidatus Phoenicimicrobiia</taxon>
        <taxon>Candidatus Pheonicimicrobiales</taxon>
        <taxon>Candidatus Phoenicimicrobiaceae</taxon>
        <taxon>Candidatus Infernicultor</taxon>
    </lineage>
</organism>
<dbReference type="Proteomes" id="UP000228560">
    <property type="component" value="Unassembled WGS sequence"/>
</dbReference>
<dbReference type="GO" id="GO:0016887">
    <property type="term" value="F:ATP hydrolysis activity"/>
    <property type="evidence" value="ECO:0007669"/>
    <property type="project" value="InterPro"/>
</dbReference>
<dbReference type="InterPro" id="IPR003439">
    <property type="entry name" value="ABC_transporter-like_ATP-bd"/>
</dbReference>
<feature type="coiled-coil region" evidence="6">
    <location>
        <begin position="565"/>
        <end position="605"/>
    </location>
</feature>
<comment type="similarity">
    <text evidence="5">Belongs to the ABC transporter superfamily. ABCF family. Uup subfamily.</text>
</comment>
<accession>A0A2M8CDD5</accession>
<evidence type="ECO:0000256" key="5">
    <source>
        <dbReference type="ARBA" id="ARBA00061478"/>
    </source>
</evidence>
<protein>
    <submittedName>
        <fullName evidence="8">ABC transporter ATP-binding protein</fullName>
    </submittedName>
</protein>
<comment type="caution">
    <text evidence="8">The sequence shown here is derived from an EMBL/GenBank/DDBJ whole genome shotgun (WGS) entry which is preliminary data.</text>
</comment>
<reference evidence="8 11" key="1">
    <citation type="journal article" date="2016" name="Environ. Microbiol.">
        <title>Genomic resolution of a cold subsurface aquifer community provides metabolic insights for novel microbes adapted to high CO concentrations.</title>
        <authorList>
            <person name="Probst A.J."/>
            <person name="Castelle C.J."/>
            <person name="Singh A."/>
            <person name="Brown C.T."/>
            <person name="Anantharaman K."/>
            <person name="Sharon I."/>
            <person name="Hug L.A."/>
            <person name="Burstein D."/>
            <person name="Emerson J.B."/>
            <person name="Thomas B.C."/>
            <person name="Banfield J.F."/>
        </authorList>
    </citation>
    <scope>NUCLEOTIDE SEQUENCE [LARGE SCALE GENOMIC DNA]</scope>
    <source>
        <strain evidence="8">CG2_30_33_13</strain>
    </source>
</reference>
<dbReference type="InterPro" id="IPR003593">
    <property type="entry name" value="AAA+_ATPase"/>
</dbReference>
<dbReference type="EMBL" id="PFTV01000086">
    <property type="protein sequence ID" value="PJB57084.1"/>
    <property type="molecule type" value="Genomic_DNA"/>
</dbReference>
<dbReference type="InterPro" id="IPR017871">
    <property type="entry name" value="ABC_transporter-like_CS"/>
</dbReference>
<evidence type="ECO:0000313" key="9">
    <source>
        <dbReference type="EMBL" id="PIX34668.1"/>
    </source>
</evidence>
<dbReference type="SMART" id="SM00382">
    <property type="entry name" value="AAA"/>
    <property type="match status" value="2"/>
</dbReference>
<reference evidence="9" key="3">
    <citation type="submission" date="2017-09" db="EMBL/GenBank/DDBJ databases">
        <title>Depth-based differentiation of microbial function through sediment-hosted aquifers and enrichment of novel symbionts in the deep terrestrial subsurface.</title>
        <authorList>
            <person name="Probst A.J."/>
            <person name="Ladd B."/>
            <person name="Jarett J.K."/>
            <person name="Geller-Mcgrath D.E."/>
            <person name="Sieber C.M.K."/>
            <person name="Emerson J.B."/>
            <person name="Anantharaman K."/>
            <person name="Thomas B.C."/>
            <person name="Malmstrom R."/>
            <person name="Stieglmeier M."/>
            <person name="Klingl A."/>
            <person name="Woyke T."/>
            <person name="Ryan C.M."/>
            <person name="Banfield J.F."/>
        </authorList>
    </citation>
    <scope>NUCLEOTIDE SEQUENCE</scope>
    <source>
        <strain evidence="9">CG_4_8_14_3_um_filter_34_18</strain>
    </source>
</reference>
<dbReference type="FunFam" id="3.40.50.300:FF:000309">
    <property type="entry name" value="ABC transporter ATP-binding protein"/>
    <property type="match status" value="1"/>
</dbReference>
<reference evidence="12 13" key="2">
    <citation type="submission" date="2017-09" db="EMBL/GenBank/DDBJ databases">
        <title>Depth-based differentiation of microbial function through sediment-hosted aquifers and enrichment of novel symbionts in the deep terrestrial subsurface.</title>
        <authorList>
            <person name="Probst A.J."/>
            <person name="Ladd B."/>
            <person name="Jarett J.K."/>
            <person name="Geller-Mcgrath D.E."/>
            <person name="Sieber C.M."/>
            <person name="Emerson J.B."/>
            <person name="Anantharaman K."/>
            <person name="Thomas B.C."/>
            <person name="Malmstrom R."/>
            <person name="Stieglmeier M."/>
            <person name="Klingl A."/>
            <person name="Woyke T."/>
            <person name="Ryan C.M."/>
            <person name="Banfield J.F."/>
        </authorList>
    </citation>
    <scope>NUCLEOTIDE SEQUENCE [LARGE SCALE GENOMIC DNA]</scope>
    <source>
        <strain evidence="10">CG_4_9_14_3_um_filter_33_16</strain>
    </source>
</reference>
<dbReference type="Gene3D" id="3.40.50.300">
    <property type="entry name" value="P-loop containing nucleotide triphosphate hydrolases"/>
    <property type="match status" value="2"/>
</dbReference>
<proteinExistence type="inferred from homology"/>
<dbReference type="PROSITE" id="PS00211">
    <property type="entry name" value="ABC_TRANSPORTER_1"/>
    <property type="match status" value="2"/>
</dbReference>
<evidence type="ECO:0000256" key="3">
    <source>
        <dbReference type="ARBA" id="ARBA00022840"/>
    </source>
</evidence>
<dbReference type="Proteomes" id="UP000182763">
    <property type="component" value="Unassembled WGS sequence"/>
</dbReference>
<feature type="domain" description="ABC transporter" evidence="7">
    <location>
        <begin position="2"/>
        <end position="259"/>
    </location>
</feature>
<name>A0A1J5GB68_9BACT</name>
<dbReference type="InterPro" id="IPR032781">
    <property type="entry name" value="ABC_tran_Xtn"/>
</dbReference>
<dbReference type="GO" id="GO:0003676">
    <property type="term" value="F:nucleic acid binding"/>
    <property type="evidence" value="ECO:0007669"/>
    <property type="project" value="UniProtKB-ARBA"/>
</dbReference>
<dbReference type="PANTHER" id="PTHR42855:SF2">
    <property type="entry name" value="DRUG RESISTANCE ABC TRANSPORTER,ATP-BINDING PROTEIN"/>
    <property type="match status" value="1"/>
</dbReference>
<dbReference type="PANTHER" id="PTHR42855">
    <property type="entry name" value="ABC TRANSPORTER ATP-BINDING SUBUNIT"/>
    <property type="match status" value="1"/>
</dbReference>
<evidence type="ECO:0000313" key="13">
    <source>
        <dbReference type="Proteomes" id="UP000231493"/>
    </source>
</evidence>
<evidence type="ECO:0000313" key="11">
    <source>
        <dbReference type="Proteomes" id="UP000182763"/>
    </source>
</evidence>
<accession>A0A2M7K949</accession>
<dbReference type="STRING" id="1805029.AUK42_07530"/>
<dbReference type="Pfam" id="PF12848">
    <property type="entry name" value="ABC_tran_Xtn"/>
    <property type="match status" value="1"/>
</dbReference>
<dbReference type="SUPFAM" id="SSF52540">
    <property type="entry name" value="P-loop containing nucleoside triphosphate hydrolases"/>
    <property type="match status" value="2"/>
</dbReference>
<gene>
    <name evidence="8" type="ORF">AUK42_07530</name>
    <name evidence="10" type="ORF">CO097_03460</name>
    <name evidence="9" type="ORF">COZ58_03145</name>
</gene>
<keyword evidence="1" id="KW-0677">Repeat</keyword>
<evidence type="ECO:0000256" key="4">
    <source>
        <dbReference type="ARBA" id="ARBA00049360"/>
    </source>
</evidence>
<evidence type="ECO:0000313" key="8">
    <source>
        <dbReference type="EMBL" id="OIP66866.1"/>
    </source>
</evidence>
<keyword evidence="3 8" id="KW-0067">ATP-binding</keyword>
<dbReference type="AlphaFoldDB" id="A0A1J5GB68"/>
<dbReference type="FunFam" id="3.40.50.300:FF:000011">
    <property type="entry name" value="Putative ABC transporter ATP-binding component"/>
    <property type="match status" value="1"/>
</dbReference>
<dbReference type="EMBL" id="MNYY01000148">
    <property type="protein sequence ID" value="OIP66866.1"/>
    <property type="molecule type" value="Genomic_DNA"/>
</dbReference>
<dbReference type="Pfam" id="PF00005">
    <property type="entry name" value="ABC_tran"/>
    <property type="match status" value="2"/>
</dbReference>
<feature type="domain" description="ABC transporter" evidence="7">
    <location>
        <begin position="326"/>
        <end position="540"/>
    </location>
</feature>
<dbReference type="InterPro" id="IPR027417">
    <property type="entry name" value="P-loop_NTPase"/>
</dbReference>
<dbReference type="Proteomes" id="UP000231493">
    <property type="component" value="Unassembled WGS sequence"/>
</dbReference>
<dbReference type="InterPro" id="IPR051309">
    <property type="entry name" value="ABCF_ATPase"/>
</dbReference>
<comment type="catalytic activity">
    <reaction evidence="4">
        <text>ATP + H2O = ADP + phosphate + H(+)</text>
        <dbReference type="Rhea" id="RHEA:13065"/>
        <dbReference type="ChEBI" id="CHEBI:15377"/>
        <dbReference type="ChEBI" id="CHEBI:15378"/>
        <dbReference type="ChEBI" id="CHEBI:30616"/>
        <dbReference type="ChEBI" id="CHEBI:43474"/>
        <dbReference type="ChEBI" id="CHEBI:456216"/>
    </reaction>
</comment>